<sequence length="98" mass="10816">MKKIVLACAIMLGTATLMNAQQTNKVEKTDTKSVVRTPKTIAPPVKKVTTDIKTNEMETARRRDEKTEHATERSPAKVNEAVKPAENAKQAPIKLEAM</sequence>
<dbReference type="RefSeq" id="WP_251832471.1">
    <property type="nucleotide sequence ID" value="NZ_JACSPS010000001.1"/>
</dbReference>
<feature type="region of interest" description="Disordered" evidence="1">
    <location>
        <begin position="57"/>
        <end position="98"/>
    </location>
</feature>
<keyword evidence="4" id="KW-1185">Reference proteome</keyword>
<protein>
    <submittedName>
        <fullName evidence="3">Uncharacterized protein</fullName>
    </submittedName>
</protein>
<dbReference type="Proteomes" id="UP000626242">
    <property type="component" value="Unassembled WGS sequence"/>
</dbReference>
<keyword evidence="2" id="KW-0732">Signal</keyword>
<accession>A0ABR8WK48</accession>
<evidence type="ECO:0000313" key="4">
    <source>
        <dbReference type="Proteomes" id="UP000626242"/>
    </source>
</evidence>
<evidence type="ECO:0000313" key="3">
    <source>
        <dbReference type="EMBL" id="MBD8017263.1"/>
    </source>
</evidence>
<evidence type="ECO:0000256" key="1">
    <source>
        <dbReference type="SAM" id="MobiDB-lite"/>
    </source>
</evidence>
<proteinExistence type="predicted"/>
<feature type="compositionally biased region" description="Basic and acidic residues" evidence="1">
    <location>
        <begin position="57"/>
        <end position="75"/>
    </location>
</feature>
<dbReference type="EMBL" id="JACSPS010000001">
    <property type="protein sequence ID" value="MBD8017263.1"/>
    <property type="molecule type" value="Genomic_DNA"/>
</dbReference>
<feature type="chain" id="PRO_5047051505" evidence="2">
    <location>
        <begin position="21"/>
        <end position="98"/>
    </location>
</feature>
<gene>
    <name evidence="3" type="ORF">H9628_02145</name>
</gene>
<feature type="signal peptide" evidence="2">
    <location>
        <begin position="1"/>
        <end position="20"/>
    </location>
</feature>
<organism evidence="3 4">
    <name type="scientific">Kaistella pullorum</name>
    <dbReference type="NCBI Taxonomy" id="2763074"/>
    <lineage>
        <taxon>Bacteria</taxon>
        <taxon>Pseudomonadati</taxon>
        <taxon>Bacteroidota</taxon>
        <taxon>Flavobacteriia</taxon>
        <taxon>Flavobacteriales</taxon>
        <taxon>Weeksellaceae</taxon>
        <taxon>Chryseobacterium group</taxon>
        <taxon>Kaistella</taxon>
    </lineage>
</organism>
<comment type="caution">
    <text evidence="3">The sequence shown here is derived from an EMBL/GenBank/DDBJ whole genome shotgun (WGS) entry which is preliminary data.</text>
</comment>
<name>A0ABR8WK48_9FLAO</name>
<reference evidence="3 4" key="1">
    <citation type="submission" date="2020-08" db="EMBL/GenBank/DDBJ databases">
        <title>A Genomic Blueprint of the Chicken Gut Microbiome.</title>
        <authorList>
            <person name="Gilroy R."/>
            <person name="Ravi A."/>
            <person name="Getino M."/>
            <person name="Pursley I."/>
            <person name="Horton D.L."/>
            <person name="Alikhan N.-F."/>
            <person name="Baker D."/>
            <person name="Gharbi K."/>
            <person name="Hall N."/>
            <person name="Watson M."/>
            <person name="Adriaenssens E.M."/>
            <person name="Foster-Nyarko E."/>
            <person name="Jarju S."/>
            <person name="Secka A."/>
            <person name="Antonio M."/>
            <person name="Oren A."/>
            <person name="Chaudhuri R."/>
            <person name="La Ragione R.M."/>
            <person name="Hildebrand F."/>
            <person name="Pallen M.J."/>
        </authorList>
    </citation>
    <scope>NUCLEOTIDE SEQUENCE [LARGE SCALE GENOMIC DNA]</scope>
    <source>
        <strain evidence="3 4">Sa1CVA4</strain>
    </source>
</reference>
<evidence type="ECO:0000256" key="2">
    <source>
        <dbReference type="SAM" id="SignalP"/>
    </source>
</evidence>